<evidence type="ECO:0000313" key="1">
    <source>
        <dbReference type="EMBL" id="OCL04452.1"/>
    </source>
</evidence>
<sequence length="145" mass="15757">MQPQTLVAIPRGVEAGLVRQEQRPAGAAAGKNESSGIAERILDQCTSAAQNTENRIAAFIIEHKASHKLSLGYIYEGLNDMELKDFRQLIAAVIMQAFSYMVKIGLEYGCVCTGKAIIFLWVPDNPRAVRYFLSVPKGDVGGNTG</sequence>
<protein>
    <submittedName>
        <fullName evidence="1">Uncharacterized protein</fullName>
    </submittedName>
</protein>
<accession>A0A8E2ET76</accession>
<dbReference type="OrthoDB" id="2156052at2759"/>
<reference evidence="1 2" key="1">
    <citation type="journal article" date="2016" name="Nat. Commun.">
        <title>Ectomycorrhizal ecology is imprinted in the genome of the dominant symbiotic fungus Cenococcum geophilum.</title>
        <authorList>
            <consortium name="DOE Joint Genome Institute"/>
            <person name="Peter M."/>
            <person name="Kohler A."/>
            <person name="Ohm R.A."/>
            <person name="Kuo A."/>
            <person name="Krutzmann J."/>
            <person name="Morin E."/>
            <person name="Arend M."/>
            <person name="Barry K.W."/>
            <person name="Binder M."/>
            <person name="Choi C."/>
            <person name="Clum A."/>
            <person name="Copeland A."/>
            <person name="Grisel N."/>
            <person name="Haridas S."/>
            <person name="Kipfer T."/>
            <person name="LaButti K."/>
            <person name="Lindquist E."/>
            <person name="Lipzen A."/>
            <person name="Maire R."/>
            <person name="Meier B."/>
            <person name="Mihaltcheva S."/>
            <person name="Molinier V."/>
            <person name="Murat C."/>
            <person name="Poggeler S."/>
            <person name="Quandt C.A."/>
            <person name="Sperisen C."/>
            <person name="Tritt A."/>
            <person name="Tisserant E."/>
            <person name="Crous P.W."/>
            <person name="Henrissat B."/>
            <person name="Nehls U."/>
            <person name="Egli S."/>
            <person name="Spatafora J.W."/>
            <person name="Grigoriev I.V."/>
            <person name="Martin F.M."/>
        </authorList>
    </citation>
    <scope>NUCLEOTIDE SEQUENCE [LARGE SCALE GENOMIC DNA]</scope>
    <source>
        <strain evidence="1 2">CBS 207.34</strain>
    </source>
</reference>
<dbReference type="AlphaFoldDB" id="A0A8E2ET76"/>
<name>A0A8E2ET76_9PEZI</name>
<dbReference type="EMBL" id="KV750506">
    <property type="protein sequence ID" value="OCL04452.1"/>
    <property type="molecule type" value="Genomic_DNA"/>
</dbReference>
<evidence type="ECO:0000313" key="2">
    <source>
        <dbReference type="Proteomes" id="UP000250140"/>
    </source>
</evidence>
<dbReference type="Proteomes" id="UP000250140">
    <property type="component" value="Unassembled WGS sequence"/>
</dbReference>
<proteinExistence type="predicted"/>
<keyword evidence="2" id="KW-1185">Reference proteome</keyword>
<gene>
    <name evidence="1" type="ORF">AOQ84DRAFT_225949</name>
</gene>
<organism evidence="1 2">
    <name type="scientific">Glonium stellatum</name>
    <dbReference type="NCBI Taxonomy" id="574774"/>
    <lineage>
        <taxon>Eukaryota</taxon>
        <taxon>Fungi</taxon>
        <taxon>Dikarya</taxon>
        <taxon>Ascomycota</taxon>
        <taxon>Pezizomycotina</taxon>
        <taxon>Dothideomycetes</taxon>
        <taxon>Pleosporomycetidae</taxon>
        <taxon>Gloniales</taxon>
        <taxon>Gloniaceae</taxon>
        <taxon>Glonium</taxon>
    </lineage>
</organism>